<dbReference type="InterPro" id="IPR052808">
    <property type="entry name" value="GPCR_Mth-like"/>
</dbReference>
<feature type="transmembrane region" description="Helical" evidence="5">
    <location>
        <begin position="236"/>
        <end position="254"/>
    </location>
</feature>
<dbReference type="PROSITE" id="PS50261">
    <property type="entry name" value="G_PROTEIN_RECEP_F2_4"/>
    <property type="match status" value="1"/>
</dbReference>
<gene>
    <name evidence="8" type="ORF">BEMITA_LOCUS7041</name>
</gene>
<evidence type="ECO:0000256" key="4">
    <source>
        <dbReference type="ARBA" id="ARBA00023136"/>
    </source>
</evidence>
<dbReference type="Proteomes" id="UP001152759">
    <property type="component" value="Chromosome 4"/>
</dbReference>
<evidence type="ECO:0000256" key="3">
    <source>
        <dbReference type="ARBA" id="ARBA00022989"/>
    </source>
</evidence>
<dbReference type="GO" id="GO:0016020">
    <property type="term" value="C:membrane"/>
    <property type="evidence" value="ECO:0007669"/>
    <property type="project" value="UniProtKB-SubCell"/>
</dbReference>
<keyword evidence="9" id="KW-1185">Reference proteome</keyword>
<feature type="domain" description="G-protein coupled receptors family 2 profile 2" evidence="7">
    <location>
        <begin position="205"/>
        <end position="454"/>
    </location>
</feature>
<keyword evidence="6" id="KW-0732">Signal</keyword>
<feature type="transmembrane region" description="Helical" evidence="5">
    <location>
        <begin position="274"/>
        <end position="295"/>
    </location>
</feature>
<feature type="chain" id="PRO_5040313087" description="G-protein coupled receptors family 2 profile 2 domain-containing protein" evidence="6">
    <location>
        <begin position="19"/>
        <end position="498"/>
    </location>
</feature>
<protein>
    <recommendedName>
        <fullName evidence="7">G-protein coupled receptors family 2 profile 2 domain-containing protein</fullName>
    </recommendedName>
</protein>
<proteinExistence type="predicted"/>
<feature type="transmembrane region" description="Helical" evidence="5">
    <location>
        <begin position="432"/>
        <end position="453"/>
    </location>
</feature>
<evidence type="ECO:0000256" key="6">
    <source>
        <dbReference type="SAM" id="SignalP"/>
    </source>
</evidence>
<keyword evidence="4 5" id="KW-0472">Membrane</keyword>
<evidence type="ECO:0000259" key="7">
    <source>
        <dbReference type="PROSITE" id="PS50261"/>
    </source>
</evidence>
<feature type="transmembrane region" description="Helical" evidence="5">
    <location>
        <begin position="356"/>
        <end position="381"/>
    </location>
</feature>
<dbReference type="AlphaFoldDB" id="A0A9P0AB99"/>
<dbReference type="GO" id="GO:0007166">
    <property type="term" value="P:cell surface receptor signaling pathway"/>
    <property type="evidence" value="ECO:0007669"/>
    <property type="project" value="InterPro"/>
</dbReference>
<evidence type="ECO:0000256" key="1">
    <source>
        <dbReference type="ARBA" id="ARBA00004141"/>
    </source>
</evidence>
<evidence type="ECO:0000313" key="8">
    <source>
        <dbReference type="EMBL" id="CAH0388100.1"/>
    </source>
</evidence>
<feature type="transmembrane region" description="Helical" evidence="5">
    <location>
        <begin position="211"/>
        <end position="229"/>
    </location>
</feature>
<comment type="subcellular location">
    <subcellularLocation>
        <location evidence="1">Membrane</location>
        <topology evidence="1">Multi-pass membrane protein</topology>
    </subcellularLocation>
</comment>
<dbReference type="CDD" id="cd15039">
    <property type="entry name" value="7tmB3_Methuselah-like"/>
    <property type="match status" value="1"/>
</dbReference>
<feature type="signal peptide" evidence="6">
    <location>
        <begin position="1"/>
        <end position="18"/>
    </location>
</feature>
<dbReference type="GO" id="GO:0004888">
    <property type="term" value="F:transmembrane signaling receptor activity"/>
    <property type="evidence" value="ECO:0007669"/>
    <property type="project" value="InterPro"/>
</dbReference>
<dbReference type="PANTHER" id="PTHR46953:SF2">
    <property type="entry name" value="G-PROTEIN COUPLED RECEPTOR MTH-LIKE 5-RELATED"/>
    <property type="match status" value="1"/>
</dbReference>
<dbReference type="EMBL" id="OU963865">
    <property type="protein sequence ID" value="CAH0388100.1"/>
    <property type="molecule type" value="Genomic_DNA"/>
</dbReference>
<keyword evidence="3 5" id="KW-1133">Transmembrane helix</keyword>
<feature type="transmembrane region" description="Helical" evidence="5">
    <location>
        <begin position="316"/>
        <end position="336"/>
    </location>
</feature>
<sequence>MDYFVILVCLISSVVVICGNIPPKRLLKPTAPALKEPVLVQKCCEEWELMVDGKCRPGNETDDTQLWKPMFTDEFGSTNLQVPFNLSIGIPDCGTRQQWPIHHYTNSEDRLILLPDGKLRHYIVEPKKAGDYGETDDVTQERIPGKGPEHIADLSFYDYHHGQYCLDKILYTESAESPVEAQFAIVCTPESEMAKTWQNTDFVFRRVLNPVFHTIAMVCFLIVAIVHFVFPQLRDLVGNIITTISVCFFVSNAAEVVKIFTEFHNELSYLVADALGYFSLLGAFFWLNGLGYYIWKTFRSRNVFLRITDGRKYCYYSIYVWGSTITMAAVAIFAHLMLDTEQNTDSLAPSAFPAGAIRWLGIAVFFMPIACTILVNIFFYVSTAQIINRMRTYGRIHHKMKYNFQTFIKMFLVMTIGWIFMILSWMHNNLLSYLYIIMGLLHALSIFYISIVSPKKVRFLLRKACCYEKCIFPCCRPGDDAQTTDWGEEMMAMNVSPY</sequence>
<evidence type="ECO:0000256" key="5">
    <source>
        <dbReference type="SAM" id="Phobius"/>
    </source>
</evidence>
<accession>A0A9P0AB99</accession>
<dbReference type="KEGG" id="btab:109033444"/>
<organism evidence="8 9">
    <name type="scientific">Bemisia tabaci</name>
    <name type="common">Sweetpotato whitefly</name>
    <name type="synonym">Aleurodes tabaci</name>
    <dbReference type="NCBI Taxonomy" id="7038"/>
    <lineage>
        <taxon>Eukaryota</taxon>
        <taxon>Metazoa</taxon>
        <taxon>Ecdysozoa</taxon>
        <taxon>Arthropoda</taxon>
        <taxon>Hexapoda</taxon>
        <taxon>Insecta</taxon>
        <taxon>Pterygota</taxon>
        <taxon>Neoptera</taxon>
        <taxon>Paraneoptera</taxon>
        <taxon>Hemiptera</taxon>
        <taxon>Sternorrhyncha</taxon>
        <taxon>Aleyrodoidea</taxon>
        <taxon>Aleyrodidae</taxon>
        <taxon>Aleyrodinae</taxon>
        <taxon>Bemisia</taxon>
    </lineage>
</organism>
<feature type="transmembrane region" description="Helical" evidence="5">
    <location>
        <begin position="402"/>
        <end position="426"/>
    </location>
</feature>
<dbReference type="PANTHER" id="PTHR46953">
    <property type="entry name" value="G-PROTEIN COUPLED RECEPTOR MTH-LIKE 1-RELATED"/>
    <property type="match status" value="1"/>
</dbReference>
<name>A0A9P0AB99_BEMTA</name>
<keyword evidence="2 5" id="KW-0812">Transmembrane</keyword>
<dbReference type="InterPro" id="IPR017981">
    <property type="entry name" value="GPCR_2-like_7TM"/>
</dbReference>
<evidence type="ECO:0000256" key="2">
    <source>
        <dbReference type="ARBA" id="ARBA00022692"/>
    </source>
</evidence>
<dbReference type="Gene3D" id="1.20.1070.10">
    <property type="entry name" value="Rhodopsin 7-helix transmembrane proteins"/>
    <property type="match status" value="1"/>
</dbReference>
<dbReference type="OrthoDB" id="6339480at2759"/>
<reference evidence="8" key="1">
    <citation type="submission" date="2021-12" db="EMBL/GenBank/DDBJ databases">
        <authorList>
            <person name="King R."/>
        </authorList>
    </citation>
    <scope>NUCLEOTIDE SEQUENCE</scope>
</reference>
<evidence type="ECO:0000313" key="9">
    <source>
        <dbReference type="Proteomes" id="UP001152759"/>
    </source>
</evidence>